<reference evidence="2 4" key="2">
    <citation type="submission" date="2018-10" db="EMBL/GenBank/DDBJ databases">
        <title>Genomic Encyclopedia of Archaeal and Bacterial Type Strains, Phase II (KMG-II): from individual species to whole genera.</title>
        <authorList>
            <person name="Goeker M."/>
        </authorList>
    </citation>
    <scope>NUCLEOTIDE SEQUENCE [LARGE SCALE GENOMIC DNA]</scope>
    <source>
        <strain evidence="2 4">DSM 21886</strain>
    </source>
</reference>
<evidence type="ECO:0000313" key="3">
    <source>
        <dbReference type="Proteomes" id="UP000233767"/>
    </source>
</evidence>
<keyword evidence="2" id="KW-0808">Transferase</keyword>
<dbReference type="Proteomes" id="UP000275027">
    <property type="component" value="Unassembled WGS sequence"/>
</dbReference>
<keyword evidence="3" id="KW-1185">Reference proteome</keyword>
<dbReference type="GO" id="GO:0016740">
    <property type="term" value="F:transferase activity"/>
    <property type="evidence" value="ECO:0007669"/>
    <property type="project" value="UniProtKB-KW"/>
</dbReference>
<dbReference type="Gene3D" id="3.40.50.2000">
    <property type="entry name" value="Glycogen Phosphorylase B"/>
    <property type="match status" value="1"/>
</dbReference>
<gene>
    <name evidence="1" type="ORF">B0G92_3000</name>
    <name evidence="2" type="ORF">CLV50_3028</name>
</gene>
<dbReference type="Proteomes" id="UP000233767">
    <property type="component" value="Unassembled WGS sequence"/>
</dbReference>
<accession>A0A497UAU9</accession>
<comment type="caution">
    <text evidence="2">The sequence shown here is derived from an EMBL/GenBank/DDBJ whole genome shotgun (WGS) entry which is preliminary data.</text>
</comment>
<evidence type="ECO:0000313" key="2">
    <source>
        <dbReference type="EMBL" id="RLJ23754.1"/>
    </source>
</evidence>
<protein>
    <submittedName>
        <fullName evidence="2">Glycosyltransferase involved in cell wall biosynthesis</fullName>
    </submittedName>
</protein>
<proteinExistence type="predicted"/>
<dbReference type="EMBL" id="RCCB01000014">
    <property type="protein sequence ID" value="RLJ23754.1"/>
    <property type="molecule type" value="Genomic_DNA"/>
</dbReference>
<dbReference type="SUPFAM" id="SSF53756">
    <property type="entry name" value="UDP-Glycosyltransferase/glycogen phosphorylase"/>
    <property type="match status" value="1"/>
</dbReference>
<reference evidence="1 3" key="1">
    <citation type="submission" date="2017-12" db="EMBL/GenBank/DDBJ databases">
        <title>Genomic Encyclopedia of Type Strains, Phase III (KMG-III): the genomes of soil and plant-associated and newly described type strains.</title>
        <authorList>
            <person name="Whitman W."/>
        </authorList>
    </citation>
    <scope>NUCLEOTIDE SEQUENCE [LARGE SCALE GENOMIC DNA]</scope>
    <source>
        <strain evidence="1 3">IP-10</strain>
    </source>
</reference>
<name>A0A497UAU9_9FLAO</name>
<dbReference type="EMBL" id="PJND01000010">
    <property type="protein sequence ID" value="PKW20288.1"/>
    <property type="molecule type" value="Genomic_DNA"/>
</dbReference>
<organism evidence="2 4">
    <name type="scientific">Flavobacterium lindanitolerans</name>
    <dbReference type="NCBI Taxonomy" id="428988"/>
    <lineage>
        <taxon>Bacteria</taxon>
        <taxon>Pseudomonadati</taxon>
        <taxon>Bacteroidota</taxon>
        <taxon>Flavobacteriia</taxon>
        <taxon>Flavobacteriales</taxon>
        <taxon>Flavobacteriaceae</taxon>
        <taxon>Flavobacterium</taxon>
    </lineage>
</organism>
<evidence type="ECO:0000313" key="1">
    <source>
        <dbReference type="EMBL" id="PKW20288.1"/>
    </source>
</evidence>
<dbReference type="AlphaFoldDB" id="A0A497UAU9"/>
<evidence type="ECO:0000313" key="4">
    <source>
        <dbReference type="Proteomes" id="UP000275027"/>
    </source>
</evidence>
<sequence>MKALVIGKSQGMKKQPKVLVISRDSWNDTNNSGNTLSNLFQNWDAENIANIYCRDEIPNNKICSDYFKISESLLLKKLLRKAPVAGIKVQRQEAALAISEVKDEQNEKKIYDFFRKNRFHIFLWGRELLWKIVNWKSKELKDFIKDFNPDVIYSPSYDSFYMHDILKFVQKESSVKVVYFHCDDLVTYRQYSWSPLYWINRYVLRKHMDKSIRLAAKNYCIIDEQSRVYKKIYNLDFDILYKTGDFTNFPQTHSPNVPLKLIYTGNIIYGRIHSLFSIADALKKINSDGIKAKLYLYTANEITPEVRHRLESSGSVEIMGKVPYSQISGILNNGDILVHVESFEKQQMLATSLSFSTKIVDYLEAGKPIFAMGWKEAASIKYLHDNGIGVTANNNQEVLGKLKDLINHTESLNDKGLKAWEFGKEKHNKKDVLKNFEDNLEALKKD</sequence>